<comment type="similarity">
    <text evidence="2 7 8">In the C-terminal section; belongs to the purine/pyrimidine phosphoribosyltransferase family.</text>
</comment>
<dbReference type="CDD" id="cd06223">
    <property type="entry name" value="PRTases_typeI"/>
    <property type="match status" value="1"/>
</dbReference>
<dbReference type="HAMAP" id="MF_01931">
    <property type="entry name" value="PurF"/>
    <property type="match status" value="1"/>
</dbReference>
<evidence type="ECO:0000259" key="11">
    <source>
        <dbReference type="PROSITE" id="PS51278"/>
    </source>
</evidence>
<dbReference type="InterPro" id="IPR029055">
    <property type="entry name" value="Ntn_hydrolases_N"/>
</dbReference>
<dbReference type="InterPro" id="IPR000836">
    <property type="entry name" value="PRTase_dom"/>
</dbReference>
<keyword evidence="7 10" id="KW-0408">Iron</keyword>
<comment type="caution">
    <text evidence="12">The sequence shown here is derived from an EMBL/GenBank/DDBJ whole genome shotgun (WGS) entry which is preliminary data.</text>
</comment>
<dbReference type="Proteomes" id="UP000230304">
    <property type="component" value="Unassembled WGS sequence"/>
</dbReference>
<comment type="function">
    <text evidence="7">Catalyzes the formation of phosphoribosylamine from phosphoribosylpyrophosphate (PRPP) and glutamine.</text>
</comment>
<dbReference type="PANTHER" id="PTHR11907">
    <property type="entry name" value="AMIDOPHOSPHORIBOSYLTRANSFERASE"/>
    <property type="match status" value="1"/>
</dbReference>
<keyword evidence="6 7" id="KW-0315">Glutamine amidotransferase</keyword>
<dbReference type="SUPFAM" id="SSF56235">
    <property type="entry name" value="N-terminal nucleophile aminohydrolases (Ntn hydrolases)"/>
    <property type="match status" value="1"/>
</dbReference>
<feature type="binding site" evidence="7 10">
    <location>
        <position position="449"/>
    </location>
    <ligand>
        <name>[4Fe-4S] cluster</name>
        <dbReference type="ChEBI" id="CHEBI:49883"/>
    </ligand>
</feature>
<accession>A0A2M7D763</accession>
<dbReference type="GO" id="GO:0004044">
    <property type="term" value="F:amidophosphoribosyltransferase activity"/>
    <property type="evidence" value="ECO:0007669"/>
    <property type="project" value="UniProtKB-UniRule"/>
</dbReference>
<dbReference type="PROSITE" id="PS51278">
    <property type="entry name" value="GATASE_TYPE_2"/>
    <property type="match status" value="1"/>
</dbReference>
<proteinExistence type="inferred from homology"/>
<dbReference type="Gene3D" id="3.40.50.2020">
    <property type="match status" value="1"/>
</dbReference>
<evidence type="ECO:0000256" key="4">
    <source>
        <dbReference type="ARBA" id="ARBA00022679"/>
    </source>
</evidence>
<sequence length="467" mass="51527">MCGIFGIVSNENVAPKITIGLHGLQHRGEQGAGIAVSDGVELHKPYRGTGLVTEVFNERNREEFFKKLLGRYGIGHTLYSTVGKTGKEKQPKTFQPLIGEFHGQPFALAHNGNLVRLEGLRKEAEAKGYTFHSEVSDTEVIVALLATSPEKDFLEALQKVLPRLEGAFALTILFKDKVIGVRDRYGIRPLCLGRDTTSFILASEESALNTLGASLVRESQPGELIVLGKNGIEDALVWAENPRLRICIFEFIYFARPDSRLAGQRVNSYREKAGWEVATEHPVKADMVCAVPESGEIYNHSIARVLKIPVRKGILRSRYFTTRAFMAAREVDRRALVRKKLFILREVVHGQRVVITEDSIVRGDTSPEVVAMLREAGAAEVHELVGSAPLRWPCFLGIDLATRVELVAAGLTEEEVGRKVVHADSLGYLNLEGMIKASGLPRENLCLGCFIGPEGYPIEPPPEILNS</sequence>
<dbReference type="UniPathway" id="UPA00074">
    <property type="reaction ID" value="UER00124"/>
</dbReference>
<keyword evidence="3 7" id="KW-0328">Glycosyltransferase</keyword>
<keyword evidence="5 7" id="KW-0658">Purine biosynthesis</keyword>
<evidence type="ECO:0000256" key="1">
    <source>
        <dbReference type="ARBA" id="ARBA00005209"/>
    </source>
</evidence>
<evidence type="ECO:0000313" key="12">
    <source>
        <dbReference type="EMBL" id="PIV41732.1"/>
    </source>
</evidence>
<comment type="cofactor">
    <cofactor evidence="7 10">
        <name>[4Fe-4S] cluster</name>
        <dbReference type="ChEBI" id="CHEBI:49883"/>
    </cofactor>
    <text evidence="7 10">Binds 1 [4Fe-4S] cluster per subunit.</text>
</comment>
<feature type="domain" description="Glutamine amidotransferase type-2" evidence="11">
    <location>
        <begin position="2"/>
        <end position="230"/>
    </location>
</feature>
<feature type="binding site" evidence="7 10">
    <location>
        <position position="247"/>
    </location>
    <ligand>
        <name>[4Fe-4S] cluster</name>
        <dbReference type="ChEBI" id="CHEBI:49883"/>
    </ligand>
</feature>
<protein>
    <recommendedName>
        <fullName evidence="7">Amidophosphoribosyltransferase</fullName>
        <shortName evidence="7">ATase</shortName>
        <ecNumber evidence="7">2.4.2.14</ecNumber>
    </recommendedName>
    <alternativeName>
        <fullName evidence="7">Glutamine phosphoribosylpyrophosphate amidotransferase</fullName>
        <shortName evidence="7">GPATase</shortName>
    </alternativeName>
</protein>
<name>A0A2M7D763_9BACT</name>
<reference evidence="13" key="1">
    <citation type="submission" date="2017-09" db="EMBL/GenBank/DDBJ databases">
        <title>Depth-based differentiation of microbial function through sediment-hosted aquifers and enrichment of novel symbionts in the deep terrestrial subsurface.</title>
        <authorList>
            <person name="Probst A.J."/>
            <person name="Ladd B."/>
            <person name="Jarett J.K."/>
            <person name="Geller-Mcgrath D.E."/>
            <person name="Sieber C.M.K."/>
            <person name="Emerson J.B."/>
            <person name="Anantharaman K."/>
            <person name="Thomas B.C."/>
            <person name="Malmstrom R."/>
            <person name="Stieglmeier M."/>
            <person name="Klingl A."/>
            <person name="Woyke T."/>
            <person name="Ryan C.M."/>
            <person name="Banfield J.F."/>
        </authorList>
    </citation>
    <scope>NUCLEOTIDE SEQUENCE [LARGE SCALE GENOMIC DNA]</scope>
</reference>
<evidence type="ECO:0000313" key="13">
    <source>
        <dbReference type="Proteomes" id="UP000230304"/>
    </source>
</evidence>
<keyword evidence="7 10" id="KW-0411">Iron-sulfur</keyword>
<feature type="binding site" evidence="7 10">
    <location>
        <position position="446"/>
    </location>
    <ligand>
        <name>[4Fe-4S] cluster</name>
        <dbReference type="ChEBI" id="CHEBI:49883"/>
    </ligand>
</feature>
<dbReference type="SUPFAM" id="SSF53271">
    <property type="entry name" value="PRTase-like"/>
    <property type="match status" value="1"/>
</dbReference>
<evidence type="ECO:0000256" key="2">
    <source>
        <dbReference type="ARBA" id="ARBA00010138"/>
    </source>
</evidence>
<evidence type="ECO:0000256" key="5">
    <source>
        <dbReference type="ARBA" id="ARBA00022755"/>
    </source>
</evidence>
<dbReference type="AlphaFoldDB" id="A0A2M7D763"/>
<evidence type="ECO:0000256" key="6">
    <source>
        <dbReference type="ARBA" id="ARBA00022962"/>
    </source>
</evidence>
<dbReference type="InterPro" id="IPR005854">
    <property type="entry name" value="PurF"/>
</dbReference>
<evidence type="ECO:0000256" key="8">
    <source>
        <dbReference type="PIRNR" id="PIRNR000485"/>
    </source>
</evidence>
<dbReference type="Gene3D" id="3.60.20.10">
    <property type="entry name" value="Glutamine Phosphoribosylpyrophosphate, subunit 1, domain 1"/>
    <property type="match status" value="1"/>
</dbReference>
<comment type="pathway">
    <text evidence="1 7 8">Purine metabolism; IMP biosynthesis via de novo pathway; N(1)-(5-phospho-D-ribosyl)glycinamide from 5-phospho-alpha-D-ribose 1-diphosphate: step 1/2.</text>
</comment>
<dbReference type="InterPro" id="IPR017932">
    <property type="entry name" value="GATase_2_dom"/>
</dbReference>
<comment type="caution">
    <text evidence="7">Lacks conserved residue(s) required for the propagation of feature annotation.</text>
</comment>
<keyword evidence="7" id="KW-0004">4Fe-4S</keyword>
<evidence type="ECO:0000256" key="7">
    <source>
        <dbReference type="HAMAP-Rule" id="MF_01931"/>
    </source>
</evidence>
<dbReference type="PIRSF" id="PIRSF000485">
    <property type="entry name" value="Amd_phspho_trans"/>
    <property type="match status" value="1"/>
</dbReference>
<keyword evidence="7 10" id="KW-0479">Metal-binding</keyword>
<feature type="binding site" evidence="7 10">
    <location>
        <position position="394"/>
    </location>
    <ligand>
        <name>[4Fe-4S] cluster</name>
        <dbReference type="ChEBI" id="CHEBI:49883"/>
    </ligand>
</feature>
<dbReference type="NCBIfam" id="TIGR01134">
    <property type="entry name" value="purF"/>
    <property type="match status" value="1"/>
</dbReference>
<comment type="catalytic activity">
    <reaction evidence="7 8">
        <text>5-phospho-beta-D-ribosylamine + L-glutamate + diphosphate = 5-phospho-alpha-D-ribose 1-diphosphate + L-glutamine + H2O</text>
        <dbReference type="Rhea" id="RHEA:14905"/>
        <dbReference type="ChEBI" id="CHEBI:15377"/>
        <dbReference type="ChEBI" id="CHEBI:29985"/>
        <dbReference type="ChEBI" id="CHEBI:33019"/>
        <dbReference type="ChEBI" id="CHEBI:58017"/>
        <dbReference type="ChEBI" id="CHEBI:58359"/>
        <dbReference type="ChEBI" id="CHEBI:58681"/>
        <dbReference type="EC" id="2.4.2.14"/>
    </reaction>
</comment>
<dbReference type="EMBL" id="PEUA01000069">
    <property type="protein sequence ID" value="PIV41732.1"/>
    <property type="molecule type" value="Genomic_DNA"/>
</dbReference>
<keyword evidence="4 7" id="KW-0808">Transferase</keyword>
<evidence type="ECO:0000256" key="9">
    <source>
        <dbReference type="PIRSR" id="PIRSR000485-1"/>
    </source>
</evidence>
<dbReference type="GO" id="GO:0009113">
    <property type="term" value="P:purine nucleobase biosynthetic process"/>
    <property type="evidence" value="ECO:0007669"/>
    <property type="project" value="UniProtKB-UniRule"/>
</dbReference>
<evidence type="ECO:0000256" key="10">
    <source>
        <dbReference type="PIRSR" id="PIRSR000485-3"/>
    </source>
</evidence>
<feature type="active site" description="Nucleophile" evidence="7 9">
    <location>
        <position position="2"/>
    </location>
</feature>
<dbReference type="GO" id="GO:0006189">
    <property type="term" value="P:'de novo' IMP biosynthetic process"/>
    <property type="evidence" value="ECO:0007669"/>
    <property type="project" value="UniProtKB-UniRule"/>
</dbReference>
<organism evidence="12 13">
    <name type="scientific">Candidatus Nealsonbacteria bacterium CG02_land_8_20_14_3_00_40_11</name>
    <dbReference type="NCBI Taxonomy" id="1974700"/>
    <lineage>
        <taxon>Bacteria</taxon>
        <taxon>Candidatus Nealsoniibacteriota</taxon>
    </lineage>
</organism>
<dbReference type="GO" id="GO:0046872">
    <property type="term" value="F:metal ion binding"/>
    <property type="evidence" value="ECO:0007669"/>
    <property type="project" value="UniProtKB-KW"/>
</dbReference>
<dbReference type="Pfam" id="PF13537">
    <property type="entry name" value="GATase_7"/>
    <property type="match status" value="1"/>
</dbReference>
<dbReference type="GO" id="GO:0051539">
    <property type="term" value="F:4 iron, 4 sulfur cluster binding"/>
    <property type="evidence" value="ECO:0007669"/>
    <property type="project" value="UniProtKB-KW"/>
</dbReference>
<dbReference type="EC" id="2.4.2.14" evidence="7"/>
<evidence type="ECO:0000256" key="3">
    <source>
        <dbReference type="ARBA" id="ARBA00022676"/>
    </source>
</evidence>
<dbReference type="InterPro" id="IPR029057">
    <property type="entry name" value="PRTase-like"/>
</dbReference>
<gene>
    <name evidence="7 12" type="primary">purF</name>
    <name evidence="12" type="ORF">COS26_03170</name>
</gene>